<gene>
    <name evidence="1" type="ORF">H6G92_33740</name>
</gene>
<accession>A0ABR8IHI6</accession>
<dbReference type="Proteomes" id="UP000643580">
    <property type="component" value="Unassembled WGS sequence"/>
</dbReference>
<proteinExistence type="predicted"/>
<organism evidence="1 2">
    <name type="scientific">Nostoc foliaceum FACHB-393</name>
    <dbReference type="NCBI Taxonomy" id="2692915"/>
    <lineage>
        <taxon>Bacteria</taxon>
        <taxon>Bacillati</taxon>
        <taxon>Cyanobacteriota</taxon>
        <taxon>Cyanophyceae</taxon>
        <taxon>Nostocales</taxon>
        <taxon>Nostocaceae</taxon>
        <taxon>Nostoc</taxon>
        <taxon>Nostoc foliaceum</taxon>
    </lineage>
</organism>
<evidence type="ECO:0000313" key="2">
    <source>
        <dbReference type="Proteomes" id="UP000643580"/>
    </source>
</evidence>
<reference evidence="1 2" key="1">
    <citation type="journal article" date="2020" name="ISME J.">
        <title>Comparative genomics reveals insights into cyanobacterial evolution and habitat adaptation.</title>
        <authorList>
            <person name="Chen M.Y."/>
            <person name="Teng W.K."/>
            <person name="Zhao L."/>
            <person name="Hu C.X."/>
            <person name="Zhou Y.K."/>
            <person name="Han B.P."/>
            <person name="Song L.R."/>
            <person name="Shu W.S."/>
        </authorList>
    </citation>
    <scope>NUCLEOTIDE SEQUENCE [LARGE SCALE GENOMIC DNA]</scope>
    <source>
        <strain evidence="1 2">FACHB-393</strain>
    </source>
</reference>
<evidence type="ECO:0000313" key="1">
    <source>
        <dbReference type="EMBL" id="MBD2651061.1"/>
    </source>
</evidence>
<name>A0ABR8IHI6_9NOSO</name>
<comment type="caution">
    <text evidence="1">The sequence shown here is derived from an EMBL/GenBank/DDBJ whole genome shotgun (WGS) entry which is preliminary data.</text>
</comment>
<protein>
    <submittedName>
        <fullName evidence="1">Uncharacterized protein</fullName>
    </submittedName>
</protein>
<keyword evidence="2" id="KW-1185">Reference proteome</keyword>
<sequence length="83" mass="9147">MQVVGAASKVISFRHHLAEVSALKGQKAEGDESLNQTAARLLRDILGRSTASSFLVVSVHFASNASRTLYLENPREINHAWWT</sequence>
<dbReference type="EMBL" id="JACJTD010000083">
    <property type="protein sequence ID" value="MBD2651061.1"/>
    <property type="molecule type" value="Genomic_DNA"/>
</dbReference>